<dbReference type="Gene3D" id="1.20.1270.60">
    <property type="entry name" value="Arfaptin homology (AH) domain/BAR domain"/>
    <property type="match status" value="1"/>
</dbReference>
<dbReference type="EMBL" id="PJQD01000055">
    <property type="protein sequence ID" value="POY72241.1"/>
    <property type="molecule type" value="Genomic_DNA"/>
</dbReference>
<protein>
    <submittedName>
        <fullName evidence="8">Uncharacterized protein</fullName>
    </submittedName>
</protein>
<keyword evidence="9" id="KW-1185">Reference proteome</keyword>
<name>A0A2S5B6A4_9BASI</name>
<dbReference type="SUPFAM" id="SSF57889">
    <property type="entry name" value="Cysteine-rich domain"/>
    <property type="match status" value="1"/>
</dbReference>
<dbReference type="InterPro" id="IPR002219">
    <property type="entry name" value="PKC_DAG/PE"/>
</dbReference>
<dbReference type="InterPro" id="IPR027267">
    <property type="entry name" value="AH/BAR_dom_sf"/>
</dbReference>
<dbReference type="SMART" id="SM00326">
    <property type="entry name" value="SH3"/>
    <property type="match status" value="2"/>
</dbReference>
<dbReference type="SUPFAM" id="SSF103657">
    <property type="entry name" value="BAR/IMD domain-like"/>
    <property type="match status" value="1"/>
</dbReference>
<dbReference type="SUPFAM" id="SSF50044">
    <property type="entry name" value="SH3-domain"/>
    <property type="match status" value="2"/>
</dbReference>
<feature type="domain" description="SH3" evidence="6">
    <location>
        <begin position="531"/>
        <end position="593"/>
    </location>
</feature>
<dbReference type="GO" id="GO:0030833">
    <property type="term" value="P:regulation of actin filament polymerization"/>
    <property type="evidence" value="ECO:0007669"/>
    <property type="project" value="TreeGrafter"/>
</dbReference>
<accession>A0A2S5B6A4</accession>
<organism evidence="8 9">
    <name type="scientific">Rhodotorula taiwanensis</name>
    <dbReference type="NCBI Taxonomy" id="741276"/>
    <lineage>
        <taxon>Eukaryota</taxon>
        <taxon>Fungi</taxon>
        <taxon>Dikarya</taxon>
        <taxon>Basidiomycota</taxon>
        <taxon>Pucciniomycotina</taxon>
        <taxon>Microbotryomycetes</taxon>
        <taxon>Sporidiobolales</taxon>
        <taxon>Sporidiobolaceae</taxon>
        <taxon>Rhodotorula</taxon>
    </lineage>
</organism>
<evidence type="ECO:0000256" key="1">
    <source>
        <dbReference type="ARBA" id="ARBA00022443"/>
    </source>
</evidence>
<dbReference type="OrthoDB" id="8783038at2759"/>
<dbReference type="InterPro" id="IPR046349">
    <property type="entry name" value="C1-like_sf"/>
</dbReference>
<dbReference type="PANTHER" id="PTHR15735:SF21">
    <property type="entry name" value="PROTEIN NERVOUS WRECK"/>
    <property type="match status" value="1"/>
</dbReference>
<dbReference type="InterPro" id="IPR036028">
    <property type="entry name" value="SH3-like_dom_sf"/>
</dbReference>
<dbReference type="STRING" id="741276.A0A2S5B6A4"/>
<dbReference type="GO" id="GO:0046872">
    <property type="term" value="F:metal ion binding"/>
    <property type="evidence" value="ECO:0007669"/>
    <property type="project" value="UniProtKB-KW"/>
</dbReference>
<evidence type="ECO:0000313" key="8">
    <source>
        <dbReference type="EMBL" id="POY72241.1"/>
    </source>
</evidence>
<dbReference type="SMART" id="SM00109">
    <property type="entry name" value="C1"/>
    <property type="match status" value="1"/>
</dbReference>
<dbReference type="Gene3D" id="2.30.30.40">
    <property type="entry name" value="SH3 Domains"/>
    <property type="match status" value="2"/>
</dbReference>
<feature type="compositionally biased region" description="Pro residues" evidence="5">
    <location>
        <begin position="518"/>
        <end position="529"/>
    </location>
</feature>
<sequence>MASYGASLPDSEPLVHQRATTHLALLPSFSAFLATLSSLNKDYTAKAASHIGSYRVHIAKSAQERGGDQASLERALGAVLEQVDLQVRMAGEGFDRTASEVAQRMDEVGNRLDAVRKKHHQFYAQLMTQRDKAYETRDRSRNAYFSTCEAVESARQKRASAKEGRDTDKASRAYDAAYAEMLLAKDQYLVDLDVANMAKRRVYEVHLPHLIDEFQQLEASGVKQLEDLVGRMLEIQADSGRKVLQAVEKAKEALALVNVAHDQQRFVDLHATTLTAAYEHPPDLVFEECPVWHDTDDFSTTPEAVVYLQNLKSKALQKLNEISPAIETKRREVGSLQNLRDTYEASRGLGDTVGVVENLYNVSHETALLELQQSELQGSVELIDATLGDAAFSDLRPHEFKHSSFVTPQTCAVCASSVWGKGLKCTKCDMAAHPKCELKVPAGCSARPGAGVVRGKSKRMSTTGPPAASAPSGANSLSRTASSLSGRSSLDSPGGSISGPPRRSVPPAFGSKPSSIASPPPRAASPPSPAYSAQTATLLYNFAASSEAELSVSAGEVVEVLAPEDEGGWIKARSPRDGSEGLVPASYVQMGGALPGVNRSSGGKEKSSMQQAQALYAYAAQSDAELSLVEGDVVELTETGMNAAEGWAEVVKNGRTGLVPAAYIQPL</sequence>
<keyword evidence="1 4" id="KW-0728">SH3 domain</keyword>
<dbReference type="PANTHER" id="PTHR15735">
    <property type="entry name" value="FCH AND DOUBLE SH3 DOMAINS PROTEIN"/>
    <property type="match status" value="1"/>
</dbReference>
<reference evidence="8 9" key="1">
    <citation type="journal article" date="2018" name="Front. Microbiol.">
        <title>Prospects for Fungal Bioremediation of Acidic Radioactive Waste Sites: Characterization and Genome Sequence of Rhodotorula taiwanensis MD1149.</title>
        <authorList>
            <person name="Tkavc R."/>
            <person name="Matrosova V.Y."/>
            <person name="Grichenko O.E."/>
            <person name="Gostincar C."/>
            <person name="Volpe R.P."/>
            <person name="Klimenkova P."/>
            <person name="Gaidamakova E.K."/>
            <person name="Zhou C.E."/>
            <person name="Stewart B.J."/>
            <person name="Lyman M.G."/>
            <person name="Malfatti S.A."/>
            <person name="Rubinfeld B."/>
            <person name="Courtot M."/>
            <person name="Singh J."/>
            <person name="Dalgard C.L."/>
            <person name="Hamilton T."/>
            <person name="Frey K.G."/>
            <person name="Gunde-Cimerman N."/>
            <person name="Dugan L."/>
            <person name="Daly M.J."/>
        </authorList>
    </citation>
    <scope>NUCLEOTIDE SEQUENCE [LARGE SCALE GENOMIC DNA]</scope>
    <source>
        <strain evidence="8 9">MD1149</strain>
    </source>
</reference>
<feature type="compositionally biased region" description="Low complexity" evidence="5">
    <location>
        <begin position="461"/>
        <end position="495"/>
    </location>
</feature>
<dbReference type="PROSITE" id="PS50002">
    <property type="entry name" value="SH3"/>
    <property type="match status" value="2"/>
</dbReference>
<proteinExistence type="predicted"/>
<dbReference type="PROSITE" id="PS50081">
    <property type="entry name" value="ZF_DAG_PE_2"/>
    <property type="match status" value="1"/>
</dbReference>
<evidence type="ECO:0000313" key="9">
    <source>
        <dbReference type="Proteomes" id="UP000237144"/>
    </source>
</evidence>
<feature type="domain" description="Phorbol-ester/DAG-type" evidence="7">
    <location>
        <begin position="397"/>
        <end position="444"/>
    </location>
</feature>
<dbReference type="Gene3D" id="6.10.140.470">
    <property type="match status" value="1"/>
</dbReference>
<dbReference type="AlphaFoldDB" id="A0A2S5B6A4"/>
<evidence type="ECO:0000256" key="2">
    <source>
        <dbReference type="ARBA" id="ARBA00022723"/>
    </source>
</evidence>
<dbReference type="Gene3D" id="3.30.60.20">
    <property type="match status" value="1"/>
</dbReference>
<dbReference type="InterPro" id="IPR001452">
    <property type="entry name" value="SH3_domain"/>
</dbReference>
<comment type="caution">
    <text evidence="8">The sequence shown here is derived from an EMBL/GenBank/DDBJ whole genome shotgun (WGS) entry which is preliminary data.</text>
</comment>
<dbReference type="PROSITE" id="PS00479">
    <property type="entry name" value="ZF_DAG_PE_1"/>
    <property type="match status" value="1"/>
</dbReference>
<keyword evidence="3" id="KW-0862">Zinc</keyword>
<evidence type="ECO:0000259" key="6">
    <source>
        <dbReference type="PROSITE" id="PS50002"/>
    </source>
</evidence>
<evidence type="ECO:0000256" key="4">
    <source>
        <dbReference type="PROSITE-ProRule" id="PRU00192"/>
    </source>
</evidence>
<feature type="region of interest" description="Disordered" evidence="5">
    <location>
        <begin position="447"/>
        <end position="530"/>
    </location>
</feature>
<keyword evidence="2" id="KW-0479">Metal-binding</keyword>
<gene>
    <name evidence="8" type="ORF">BMF94_4747</name>
</gene>
<dbReference type="CDD" id="cd20824">
    <property type="entry name" value="C1_SpBZZ1-like"/>
    <property type="match status" value="1"/>
</dbReference>
<dbReference type="Pfam" id="PF14604">
    <property type="entry name" value="SH3_9"/>
    <property type="match status" value="2"/>
</dbReference>
<evidence type="ECO:0000256" key="5">
    <source>
        <dbReference type="SAM" id="MobiDB-lite"/>
    </source>
</evidence>
<evidence type="ECO:0000256" key="3">
    <source>
        <dbReference type="ARBA" id="ARBA00022833"/>
    </source>
</evidence>
<evidence type="ECO:0000259" key="7">
    <source>
        <dbReference type="PROSITE" id="PS50081"/>
    </source>
</evidence>
<dbReference type="Proteomes" id="UP000237144">
    <property type="component" value="Unassembled WGS sequence"/>
</dbReference>
<dbReference type="Pfam" id="PF00130">
    <property type="entry name" value="C1_1"/>
    <property type="match status" value="1"/>
</dbReference>
<feature type="domain" description="SH3" evidence="6">
    <location>
        <begin position="607"/>
        <end position="667"/>
    </location>
</feature>